<dbReference type="InterPro" id="IPR014227">
    <property type="entry name" value="YtvI-like"/>
</dbReference>
<dbReference type="Proteomes" id="UP000198853">
    <property type="component" value="Unassembled WGS sequence"/>
</dbReference>
<dbReference type="OrthoDB" id="9774361at2"/>
<dbReference type="NCBIfam" id="TIGR02872">
    <property type="entry name" value="spore_ytvI"/>
    <property type="match status" value="1"/>
</dbReference>
<feature type="transmembrane region" description="Helical" evidence="6">
    <location>
        <begin position="317"/>
        <end position="339"/>
    </location>
</feature>
<evidence type="ECO:0000256" key="5">
    <source>
        <dbReference type="ARBA" id="ARBA00023136"/>
    </source>
</evidence>
<evidence type="ECO:0000256" key="3">
    <source>
        <dbReference type="ARBA" id="ARBA00022692"/>
    </source>
</evidence>
<feature type="transmembrane region" description="Helical" evidence="6">
    <location>
        <begin position="63"/>
        <end position="86"/>
    </location>
</feature>
<dbReference type="RefSeq" id="WP_090395754.1">
    <property type="nucleotide sequence ID" value="NZ_FNEN01000001.1"/>
</dbReference>
<keyword evidence="8" id="KW-1185">Reference proteome</keyword>
<comment type="similarity">
    <text evidence="2">Belongs to the autoinducer-2 exporter (AI-2E) (TC 2.A.86) family.</text>
</comment>
<dbReference type="GO" id="GO:0055085">
    <property type="term" value="P:transmembrane transport"/>
    <property type="evidence" value="ECO:0007669"/>
    <property type="project" value="TreeGrafter"/>
</dbReference>
<feature type="transmembrane region" description="Helical" evidence="6">
    <location>
        <begin position="7"/>
        <end position="27"/>
    </location>
</feature>
<dbReference type="EMBL" id="FNEN01000001">
    <property type="protein sequence ID" value="SDI32007.1"/>
    <property type="molecule type" value="Genomic_DNA"/>
</dbReference>
<feature type="transmembrane region" description="Helical" evidence="6">
    <location>
        <begin position="277"/>
        <end position="297"/>
    </location>
</feature>
<dbReference type="Pfam" id="PF01594">
    <property type="entry name" value="AI-2E_transport"/>
    <property type="match status" value="1"/>
</dbReference>
<keyword evidence="4 6" id="KW-1133">Transmembrane helix</keyword>
<evidence type="ECO:0000256" key="2">
    <source>
        <dbReference type="ARBA" id="ARBA00009773"/>
    </source>
</evidence>
<dbReference type="AlphaFoldDB" id="A0A1G8JLY1"/>
<evidence type="ECO:0000256" key="6">
    <source>
        <dbReference type="SAM" id="Phobius"/>
    </source>
</evidence>
<feature type="transmembrane region" description="Helical" evidence="6">
    <location>
        <begin position="156"/>
        <end position="177"/>
    </location>
</feature>
<protein>
    <submittedName>
        <fullName evidence="7">Sporulation integral membrane protein YtvI</fullName>
    </submittedName>
</protein>
<dbReference type="PANTHER" id="PTHR21716">
    <property type="entry name" value="TRANSMEMBRANE PROTEIN"/>
    <property type="match status" value="1"/>
</dbReference>
<accession>A0A1G8JLY1</accession>
<keyword evidence="5 6" id="KW-0472">Membrane</keyword>
<reference evidence="7 8" key="1">
    <citation type="submission" date="2016-10" db="EMBL/GenBank/DDBJ databases">
        <authorList>
            <person name="de Groot N.N."/>
        </authorList>
    </citation>
    <scope>NUCLEOTIDE SEQUENCE [LARGE SCALE GENOMIC DNA]</scope>
    <source>
        <strain evidence="7 8">DSM 21771</strain>
    </source>
</reference>
<evidence type="ECO:0000256" key="4">
    <source>
        <dbReference type="ARBA" id="ARBA00022989"/>
    </source>
</evidence>
<proteinExistence type="inferred from homology"/>
<organism evidence="7 8">
    <name type="scientific">Natribacillus halophilus</name>
    <dbReference type="NCBI Taxonomy" id="549003"/>
    <lineage>
        <taxon>Bacteria</taxon>
        <taxon>Bacillati</taxon>
        <taxon>Bacillota</taxon>
        <taxon>Bacilli</taxon>
        <taxon>Bacillales</taxon>
        <taxon>Bacillaceae</taxon>
        <taxon>Natribacillus</taxon>
    </lineage>
</organism>
<gene>
    <name evidence="7" type="ORF">SAMN04488123_101283</name>
</gene>
<dbReference type="PANTHER" id="PTHR21716:SF68">
    <property type="entry name" value="TRANSPORT PROTEIN YTVI-RELATED"/>
    <property type="match status" value="1"/>
</dbReference>
<dbReference type="InterPro" id="IPR002549">
    <property type="entry name" value="AI-2E-like"/>
</dbReference>
<name>A0A1G8JLY1_9BACI</name>
<sequence>MLNKTLVKRIIIIFALILTGIIVYFNFAALMPVLLALLTAMIFEPFVKFLMRKWKLKKRWIPVSTVFVLFLIVSSLLLYVMLTYLIESLIDWSRQIPTYVNEIEQFVDELIVAFEQFIAQFPQADQIVQALDNLADNVLSTILSWSTDFVAYLYEFIMSVPNMLIVGLVYLITLFLFSLDLPKLMNNFFNIFKKETSDKLRYVFQRMGKVFVGWWKAQFIMSLGIFVLCYLSLLYIAPGPALIVSFLVWLVDIIPLYVGPALILVPWGLVMMIIGDMTMGIQLNVLAIILLIIRRIVEPKVLGDSIGLHALPTILSMYFGFVFFGVLGLILGPFVYMAFKSAKESGLFDIQWNEKEKRDEPQ</sequence>
<feature type="transmembrane region" description="Helical" evidence="6">
    <location>
        <begin position="242"/>
        <end position="265"/>
    </location>
</feature>
<keyword evidence="3 6" id="KW-0812">Transmembrane</keyword>
<evidence type="ECO:0000313" key="8">
    <source>
        <dbReference type="Proteomes" id="UP000198853"/>
    </source>
</evidence>
<comment type="subcellular location">
    <subcellularLocation>
        <location evidence="1">Membrane</location>
        <topology evidence="1">Multi-pass membrane protein</topology>
    </subcellularLocation>
</comment>
<evidence type="ECO:0000313" key="7">
    <source>
        <dbReference type="EMBL" id="SDI32007.1"/>
    </source>
</evidence>
<dbReference type="GO" id="GO:0016020">
    <property type="term" value="C:membrane"/>
    <property type="evidence" value="ECO:0007669"/>
    <property type="project" value="UniProtKB-SubCell"/>
</dbReference>
<evidence type="ECO:0000256" key="1">
    <source>
        <dbReference type="ARBA" id="ARBA00004141"/>
    </source>
</evidence>